<sequence length="206" mass="23645">MDRRQDYNNNYHRSSESSRQWSDEAVRGSWDSSFQQASAVSSPPDQTSSRRRISPNTYDRRQNMVNQWLGQQQFQQHPQEPTMATDAASDFTTPTTSPAISDSATFTSRTGDYYQMHATTNDYLAPPSRNSVPYRPYDNGVPSSSRDPAPRTMDYRTVDYRQTDYHQSEDQDLRGIGAFASTDSSRRKVKYKPLSSWHGLWLPPPE</sequence>
<dbReference type="VEuPathDB" id="FungiDB:NECHADRAFT_74941"/>
<evidence type="ECO:0000313" key="3">
    <source>
        <dbReference type="Proteomes" id="UP000005206"/>
    </source>
</evidence>
<evidence type="ECO:0000313" key="2">
    <source>
        <dbReference type="EMBL" id="EEU48616.1"/>
    </source>
</evidence>
<dbReference type="OrthoDB" id="5101420at2759"/>
<accession>C7YHE3</accession>
<dbReference type="InParanoid" id="C7YHE3"/>
<dbReference type="OMA" id="RDQSQAW"/>
<reference evidence="2 3" key="1">
    <citation type="journal article" date="2009" name="PLoS Genet.">
        <title>The genome of Nectria haematococca: contribution of supernumerary chromosomes to gene expansion.</title>
        <authorList>
            <person name="Coleman J.J."/>
            <person name="Rounsley S.D."/>
            <person name="Rodriguez-Carres M."/>
            <person name="Kuo A."/>
            <person name="Wasmann C.C."/>
            <person name="Grimwood J."/>
            <person name="Schmutz J."/>
            <person name="Taga M."/>
            <person name="White G.J."/>
            <person name="Zhou S."/>
            <person name="Schwartz D.C."/>
            <person name="Freitag M."/>
            <person name="Ma L.J."/>
            <person name="Danchin E.G."/>
            <person name="Henrissat B."/>
            <person name="Coutinho P.M."/>
            <person name="Nelson D.R."/>
            <person name="Straney D."/>
            <person name="Napoli C.A."/>
            <person name="Barker B.M."/>
            <person name="Gribskov M."/>
            <person name="Rep M."/>
            <person name="Kroken S."/>
            <person name="Molnar I."/>
            <person name="Rensing C."/>
            <person name="Kennell J.C."/>
            <person name="Zamora J."/>
            <person name="Farman M.L."/>
            <person name="Selker E.U."/>
            <person name="Salamov A."/>
            <person name="Shapiro H."/>
            <person name="Pangilinan J."/>
            <person name="Lindquist E."/>
            <person name="Lamers C."/>
            <person name="Grigoriev I.V."/>
            <person name="Geiser D.M."/>
            <person name="Covert S.F."/>
            <person name="Temporini E."/>
            <person name="Vanetten H.D."/>
        </authorList>
    </citation>
    <scope>NUCLEOTIDE SEQUENCE [LARGE SCALE GENOMIC DNA]</scope>
    <source>
        <strain evidence="3">ATCC MYA-4622 / CBS 123669 / FGSC 9596 / NRRL 45880 / 77-13-4</strain>
    </source>
</reference>
<dbReference type="eggNOG" id="ENOG502T5BF">
    <property type="taxonomic scope" value="Eukaryota"/>
</dbReference>
<name>C7YHE3_FUSV7</name>
<feature type="compositionally biased region" description="Polar residues" evidence="1">
    <location>
        <begin position="90"/>
        <end position="105"/>
    </location>
</feature>
<keyword evidence="3" id="KW-1185">Reference proteome</keyword>
<feature type="region of interest" description="Disordered" evidence="1">
    <location>
        <begin position="164"/>
        <end position="185"/>
    </location>
</feature>
<feature type="compositionally biased region" description="Polar residues" evidence="1">
    <location>
        <begin position="30"/>
        <end position="47"/>
    </location>
</feature>
<dbReference type="AlphaFoldDB" id="C7YHE3"/>
<feature type="region of interest" description="Disordered" evidence="1">
    <location>
        <begin position="72"/>
        <end position="105"/>
    </location>
</feature>
<feature type="compositionally biased region" description="Basic and acidic residues" evidence="1">
    <location>
        <begin position="13"/>
        <end position="26"/>
    </location>
</feature>
<dbReference type="KEGG" id="nhe:NECHADRAFT_74941"/>
<gene>
    <name evidence="2" type="ORF">NECHADRAFT_74941</name>
</gene>
<dbReference type="RefSeq" id="XP_003054329.1">
    <property type="nucleotide sequence ID" value="XM_003054283.1"/>
</dbReference>
<feature type="region of interest" description="Disordered" evidence="1">
    <location>
        <begin position="121"/>
        <end position="152"/>
    </location>
</feature>
<feature type="region of interest" description="Disordered" evidence="1">
    <location>
        <begin position="1"/>
        <end position="58"/>
    </location>
</feature>
<dbReference type="Proteomes" id="UP000005206">
    <property type="component" value="Chromosome 1"/>
</dbReference>
<feature type="compositionally biased region" description="Basic and acidic residues" evidence="1">
    <location>
        <begin position="164"/>
        <end position="173"/>
    </location>
</feature>
<dbReference type="HOGENOM" id="CLU_1304895_0_0_1"/>
<proteinExistence type="predicted"/>
<organism evidence="2 3">
    <name type="scientific">Fusarium vanettenii (strain ATCC MYA-4622 / CBS 123669 / FGSC 9596 / NRRL 45880 / 77-13-4)</name>
    <name type="common">Fusarium solani subsp. pisi</name>
    <dbReference type="NCBI Taxonomy" id="660122"/>
    <lineage>
        <taxon>Eukaryota</taxon>
        <taxon>Fungi</taxon>
        <taxon>Dikarya</taxon>
        <taxon>Ascomycota</taxon>
        <taxon>Pezizomycotina</taxon>
        <taxon>Sordariomycetes</taxon>
        <taxon>Hypocreomycetidae</taxon>
        <taxon>Hypocreales</taxon>
        <taxon>Nectriaceae</taxon>
        <taxon>Fusarium</taxon>
        <taxon>Fusarium solani species complex</taxon>
        <taxon>Fusarium vanettenii</taxon>
    </lineage>
</organism>
<protein>
    <submittedName>
        <fullName evidence="2">Uncharacterized protein</fullName>
    </submittedName>
</protein>
<dbReference type="EMBL" id="GG698896">
    <property type="protein sequence ID" value="EEU48616.1"/>
    <property type="molecule type" value="Genomic_DNA"/>
</dbReference>
<evidence type="ECO:0000256" key="1">
    <source>
        <dbReference type="SAM" id="MobiDB-lite"/>
    </source>
</evidence>
<dbReference type="GeneID" id="9674491"/>